<comment type="caution">
    <text evidence="3">The sequence shown here is derived from an EMBL/GenBank/DDBJ whole genome shotgun (WGS) entry which is preliminary data.</text>
</comment>
<dbReference type="InterPro" id="IPR018511">
    <property type="entry name" value="Hemolysin-typ_Ca-bd_CS"/>
</dbReference>
<dbReference type="Pfam" id="PF20579">
    <property type="entry name" value="LapA"/>
    <property type="match status" value="3"/>
</dbReference>
<name>A0ABV7LLX4_9GAMM</name>
<feature type="domain" description="LapA adhesin" evidence="2">
    <location>
        <begin position="272"/>
        <end position="370"/>
    </location>
</feature>
<evidence type="ECO:0000259" key="2">
    <source>
        <dbReference type="Pfam" id="PF20579"/>
    </source>
</evidence>
<accession>A0ABV7LLX4</accession>
<gene>
    <name evidence="3" type="ORF">ACFOEV_06215</name>
</gene>
<dbReference type="InterPro" id="IPR011049">
    <property type="entry name" value="Serralysin-like_metalloprot_C"/>
</dbReference>
<evidence type="ECO:0000313" key="3">
    <source>
        <dbReference type="EMBL" id="MFC3283205.1"/>
    </source>
</evidence>
<dbReference type="NCBIfam" id="TIGR01965">
    <property type="entry name" value="VCBS_repeat"/>
    <property type="match status" value="2"/>
</dbReference>
<dbReference type="Gene3D" id="2.60.40.10">
    <property type="entry name" value="Immunoglobulins"/>
    <property type="match status" value="2"/>
</dbReference>
<dbReference type="EMBL" id="JBHRUG010000015">
    <property type="protein sequence ID" value="MFC3283205.1"/>
    <property type="molecule type" value="Genomic_DNA"/>
</dbReference>
<reference evidence="4" key="1">
    <citation type="journal article" date="2019" name="Int. J. Syst. Evol. Microbiol.">
        <title>The Global Catalogue of Microorganisms (GCM) 10K type strain sequencing project: providing services to taxonomists for standard genome sequencing and annotation.</title>
        <authorList>
            <consortium name="The Broad Institute Genomics Platform"/>
            <consortium name="The Broad Institute Genome Sequencing Center for Infectious Disease"/>
            <person name="Wu L."/>
            <person name="Ma J."/>
        </authorList>
    </citation>
    <scope>NUCLEOTIDE SEQUENCE [LARGE SCALE GENOMIC DNA]</scope>
    <source>
        <strain evidence="4">CECT 7698</strain>
    </source>
</reference>
<dbReference type="Pfam" id="PF17963">
    <property type="entry name" value="Big_9"/>
    <property type="match status" value="2"/>
</dbReference>
<dbReference type="RefSeq" id="WP_386772276.1">
    <property type="nucleotide sequence ID" value="NZ_JBHRUG010000015.1"/>
</dbReference>
<dbReference type="InterPro" id="IPR046779">
    <property type="entry name" value="LapA_adhesin_dom"/>
</dbReference>
<organism evidence="3 4">
    <name type="scientific">Litchfieldella rifensis</name>
    <dbReference type="NCBI Taxonomy" id="762643"/>
    <lineage>
        <taxon>Bacteria</taxon>
        <taxon>Pseudomonadati</taxon>
        <taxon>Pseudomonadota</taxon>
        <taxon>Gammaproteobacteria</taxon>
        <taxon>Oceanospirillales</taxon>
        <taxon>Halomonadaceae</taxon>
        <taxon>Litchfieldella</taxon>
    </lineage>
</organism>
<dbReference type="InterPro" id="IPR047777">
    <property type="entry name" value="LapA-like_RM"/>
</dbReference>
<feature type="domain" description="LapA adhesin" evidence="2">
    <location>
        <begin position="172"/>
        <end position="270"/>
    </location>
</feature>
<keyword evidence="1" id="KW-0106">Calcium</keyword>
<dbReference type="SUPFAM" id="SSF51120">
    <property type="entry name" value="beta-Roll"/>
    <property type="match status" value="1"/>
</dbReference>
<dbReference type="PROSITE" id="PS00330">
    <property type="entry name" value="HEMOLYSIN_CALCIUM"/>
    <property type="match status" value="1"/>
</dbReference>
<keyword evidence="4" id="KW-1185">Reference proteome</keyword>
<protein>
    <submittedName>
        <fullName evidence="3">Retention module-containing protein</fullName>
    </submittedName>
</protein>
<dbReference type="Proteomes" id="UP001595579">
    <property type="component" value="Unassembled WGS sequence"/>
</dbReference>
<evidence type="ECO:0000256" key="1">
    <source>
        <dbReference type="ARBA" id="ARBA00022837"/>
    </source>
</evidence>
<sequence>MSIATVLSITGQAWARDADGNLRELSAGDVLQEGETLVTSDNGSVQLDFGDGLDPALVEGGQEVAMTPELDAEAPIEVAESSVLDEDLEALLAAIDEDDGDLLELLEATAAGAGGGGGEGGGHDFVRLARITEGVDPLAFEFGTAQSGEFITAAGEDLAVAEEDEAAPAVETTLTLSTDADSVVEGQPITLTVTTSTAPVGSPLVVTLSNGMQIVIPVGQTSASIQIDSREDDAYRQGNESESFSIESASGGGYDQITLGEDVDATVVDDSDTTTISLSAPEQVTEGDEITVTARVDNAPATDLTITLNNGQTITIAAGATSGSVTFDSRVDDAYLQGTETLALSITGTRGGNYEDLDSSATTSTDVVDDSDTTTISLSAPAQVTEGDDITVTATVDNAPATDLTITLNNGQQITIAAGATEGSVTFDAPNVPNGGGALGLSITDTSGGNYEDLDASDVAEVALTGDSVPEFTLEPGASEVDEAGLPQGSANDGSHVTNGSFTIGTGHDSLQTLTINGVNVTSGGTVQGEHGTLEVTQGANGEYSWTYTLDGATDGDAVQESFALEATDSDGSITDDAVTIDIVDDVPQAVDDSGAIDEDAAAPLTGTVLTNDTQGADALASVAFDSTAAQYGTFIDHGDGTWSYTLDNSLAAVQALDDGETLTETFDYTLTDADGDTSTATLTLTINGQTDGPPVIDIDDADGTATGADNSVVEGTGDTVSGTMSVSAEAGIATVTVGGQDVTHASTTPVVIVAANGTLTVTGYDAATGEIRYEYTENGDAADHSGGDTSVVDSFAVSVTDVAGATTSDDLDIQIIDTAPEAVDDSGAIDEDAAAPLTGTVLTNDTQGADALASVAFDSTAAQYGTFTDHGDGTWSYTLDNSLAAVQALDDGETLTETFDYTLTDADGDTSTATLTLTINGAADTAGVTVSASGADSTVYEAGLINGSDADSDSETDTGSFQVSASDGVASVTVGGQTFTLAQLQALSTSSPSIVIDTIEGELRLTGYNSPDGNKTATIEYTYTLKAAQTHEQPDDDTSLADTVEVQVDGVGGSSATGTLTIDIIDDVPQIAPVRTALMANQQGLSLTDEIPFSFGADQQGASVILSGSNDGTYWLNPETGQRMSSEGNNLLYRENDDGSLDAYYLDDANNEVTVFTVAYNGDGSYTLTQLGHLDGSQSSLLVGFSSGFGGGNSGSAYFTNAGTVGEPGSIFIEAQAVNSSDTVNYNNNGLGVSQGSTIDDPSETLVLTFYDGEGWSTSGPGGKTVNEPAGGANSLAVYSINFSFWGLDAGEEPTFWKDSGQQEAFDATANGDGTWTITSDEAFDTVYISALDDTGNGFGVASAEIVTIIEGTDQTLQLSATVTDGDGDQATTSWDFTLDADGDVLQGTDGNDNIQGNGSDDVLDGGAGDDLLAGGGVNDIMYGGLGADTFAWNLNDQGTTDSPAEDVVKDFMLDLANGYTGDGEADRLDLSDLLQDESKESIDSYILAEEEGGSTTLYVSSNGQLGGDKANADQTIVLEDVSMGGQSSADFIQSMIENNQLNIDQ</sequence>
<dbReference type="InterPro" id="IPR001343">
    <property type="entry name" value="Hemolysn_Ca-bd"/>
</dbReference>
<dbReference type="PRINTS" id="PR00313">
    <property type="entry name" value="CABNDNGRPT"/>
</dbReference>
<dbReference type="InterPro" id="IPR019960">
    <property type="entry name" value="T1SS_VCA0849"/>
</dbReference>
<dbReference type="InterPro" id="IPR010221">
    <property type="entry name" value="VCBS_dom"/>
</dbReference>
<dbReference type="NCBIfam" id="NF033682">
    <property type="entry name" value="retention_LapA"/>
    <property type="match status" value="1"/>
</dbReference>
<dbReference type="NCBIfam" id="TIGR03661">
    <property type="entry name" value="T1SS_VCA0849"/>
    <property type="match status" value="1"/>
</dbReference>
<evidence type="ECO:0000313" key="4">
    <source>
        <dbReference type="Proteomes" id="UP001595579"/>
    </source>
</evidence>
<proteinExistence type="predicted"/>
<dbReference type="InterPro" id="IPR013783">
    <property type="entry name" value="Ig-like_fold"/>
</dbReference>
<feature type="domain" description="LapA adhesin" evidence="2">
    <location>
        <begin position="372"/>
        <end position="460"/>
    </location>
</feature>
<dbReference type="Pfam" id="PF00353">
    <property type="entry name" value="HemolysinCabind"/>
    <property type="match status" value="1"/>
</dbReference>